<evidence type="ECO:0000313" key="3">
    <source>
        <dbReference type="Proteomes" id="UP000266183"/>
    </source>
</evidence>
<proteinExistence type="predicted"/>
<reference evidence="3" key="1">
    <citation type="submission" date="2018-09" db="EMBL/GenBank/DDBJ databases">
        <title>Chryseolinea sp. KIS68-18 isolated from soil.</title>
        <authorList>
            <person name="Weon H.-Y."/>
            <person name="Kwon S.-W."/>
            <person name="Lee S.A."/>
        </authorList>
    </citation>
    <scope>NUCLEOTIDE SEQUENCE [LARGE SCALE GENOMIC DNA]</scope>
    <source>
        <strain evidence="3">KIS68-18</strain>
    </source>
</reference>
<organism evidence="2 3">
    <name type="scientific">Chryseolinea soli</name>
    <dbReference type="NCBI Taxonomy" id="2321403"/>
    <lineage>
        <taxon>Bacteria</taxon>
        <taxon>Pseudomonadati</taxon>
        <taxon>Bacteroidota</taxon>
        <taxon>Cytophagia</taxon>
        <taxon>Cytophagales</taxon>
        <taxon>Fulvivirgaceae</taxon>
        <taxon>Chryseolinea</taxon>
    </lineage>
</organism>
<dbReference type="EMBL" id="CP032382">
    <property type="protein sequence ID" value="AYB29459.1"/>
    <property type="molecule type" value="Genomic_DNA"/>
</dbReference>
<feature type="transmembrane region" description="Helical" evidence="1">
    <location>
        <begin position="12"/>
        <end position="34"/>
    </location>
</feature>
<dbReference type="KEGG" id="chk:D4L85_02170"/>
<dbReference type="AlphaFoldDB" id="A0A385SE27"/>
<evidence type="ECO:0000256" key="1">
    <source>
        <dbReference type="SAM" id="Phobius"/>
    </source>
</evidence>
<accession>A0A385SE27</accession>
<keyword evidence="1" id="KW-1133">Transmembrane helix</keyword>
<name>A0A385SE27_9BACT</name>
<gene>
    <name evidence="2" type="ORF">D4L85_02170</name>
</gene>
<protein>
    <submittedName>
        <fullName evidence="2">Uncharacterized protein</fullName>
    </submittedName>
</protein>
<keyword evidence="1" id="KW-0472">Membrane</keyword>
<dbReference type="Proteomes" id="UP000266183">
    <property type="component" value="Chromosome"/>
</dbReference>
<keyword evidence="1" id="KW-0812">Transmembrane</keyword>
<keyword evidence="3" id="KW-1185">Reference proteome</keyword>
<feature type="transmembrane region" description="Helical" evidence="1">
    <location>
        <begin position="41"/>
        <end position="60"/>
    </location>
</feature>
<evidence type="ECO:0000313" key="2">
    <source>
        <dbReference type="EMBL" id="AYB29459.1"/>
    </source>
</evidence>
<sequence length="63" mass="7044">MALLFYNDLFPPVSLGAMMGNPFGVYVLGSFMALRTKPYFIFYLSAIAFVGVPPTKFFGYHPL</sequence>